<dbReference type="AlphaFoldDB" id="A0AAE0KEN0"/>
<evidence type="ECO:0000313" key="3">
    <source>
        <dbReference type="Proteomes" id="UP001285441"/>
    </source>
</evidence>
<comment type="caution">
    <text evidence="2">The sequence shown here is derived from an EMBL/GenBank/DDBJ whole genome shotgun (WGS) entry which is preliminary data.</text>
</comment>
<gene>
    <name evidence="2" type="ORF">B0H63DRAFT_526064</name>
</gene>
<protein>
    <submittedName>
        <fullName evidence="2">Uncharacterized protein</fullName>
    </submittedName>
</protein>
<accession>A0AAE0KEN0</accession>
<evidence type="ECO:0000313" key="2">
    <source>
        <dbReference type="EMBL" id="KAK3374767.1"/>
    </source>
</evidence>
<reference evidence="2" key="2">
    <citation type="submission" date="2023-06" db="EMBL/GenBank/DDBJ databases">
        <authorList>
            <consortium name="Lawrence Berkeley National Laboratory"/>
            <person name="Haridas S."/>
            <person name="Hensen N."/>
            <person name="Bonometti L."/>
            <person name="Westerberg I."/>
            <person name="Brannstrom I.O."/>
            <person name="Guillou S."/>
            <person name="Cros-Aarteil S."/>
            <person name="Calhoun S."/>
            <person name="Kuo A."/>
            <person name="Mondo S."/>
            <person name="Pangilinan J."/>
            <person name="Riley R."/>
            <person name="LaButti K."/>
            <person name="Andreopoulos B."/>
            <person name="Lipzen A."/>
            <person name="Chen C."/>
            <person name="Yanf M."/>
            <person name="Daum C."/>
            <person name="Ng V."/>
            <person name="Clum A."/>
            <person name="Steindorff A."/>
            <person name="Ohm R."/>
            <person name="Martin F."/>
            <person name="Silar P."/>
            <person name="Natvig D."/>
            <person name="Lalanne C."/>
            <person name="Gautier V."/>
            <person name="Ament-velasquez S.L."/>
            <person name="Kruys A."/>
            <person name="Hutchinson M.I."/>
            <person name="Powell A.J."/>
            <person name="Barry K."/>
            <person name="Miller A.N."/>
            <person name="Grigoriev I.V."/>
            <person name="Debuchy R."/>
            <person name="Gladieux P."/>
            <person name="Thoren M.H."/>
            <person name="Johannesson H."/>
        </authorList>
    </citation>
    <scope>NUCLEOTIDE SEQUENCE</scope>
    <source>
        <strain evidence="2">CBS 232.78</strain>
    </source>
</reference>
<sequence length="263" mass="28505">MASKRNSASTDASASLAPTSKKRRVGSGSQVTPHPASHTLEQLLDMDHQDLAEYAFGIQGALAAAQLPALEEDTIIVAAPRPPVMSAREIRDKAVELRSRIHRGVKKLMKWQNSCKLGTSRWSFSTGVASEEVVLRAFRLEKEKKLWKQKKLTRAEFEACVGEIEKSIRFGYLAITSKHVTLKWNADDNTFTACGQYGKQELRYLQEAEEEGSAACQAEAAAVYADAAAEEAKAVAEKAKVAASDAEVAAEEAVAAVTALLRG</sequence>
<feature type="region of interest" description="Disordered" evidence="1">
    <location>
        <begin position="1"/>
        <end position="35"/>
    </location>
</feature>
<reference evidence="2" key="1">
    <citation type="journal article" date="2023" name="Mol. Phylogenet. Evol.">
        <title>Genome-scale phylogeny and comparative genomics of the fungal order Sordariales.</title>
        <authorList>
            <person name="Hensen N."/>
            <person name="Bonometti L."/>
            <person name="Westerberg I."/>
            <person name="Brannstrom I.O."/>
            <person name="Guillou S."/>
            <person name="Cros-Aarteil S."/>
            <person name="Calhoun S."/>
            <person name="Haridas S."/>
            <person name="Kuo A."/>
            <person name="Mondo S."/>
            <person name="Pangilinan J."/>
            <person name="Riley R."/>
            <person name="LaButti K."/>
            <person name="Andreopoulos B."/>
            <person name="Lipzen A."/>
            <person name="Chen C."/>
            <person name="Yan M."/>
            <person name="Daum C."/>
            <person name="Ng V."/>
            <person name="Clum A."/>
            <person name="Steindorff A."/>
            <person name="Ohm R.A."/>
            <person name="Martin F."/>
            <person name="Silar P."/>
            <person name="Natvig D.O."/>
            <person name="Lalanne C."/>
            <person name="Gautier V."/>
            <person name="Ament-Velasquez S.L."/>
            <person name="Kruys A."/>
            <person name="Hutchinson M.I."/>
            <person name="Powell A.J."/>
            <person name="Barry K."/>
            <person name="Miller A.N."/>
            <person name="Grigoriev I.V."/>
            <person name="Debuchy R."/>
            <person name="Gladieux P."/>
            <person name="Hiltunen Thoren M."/>
            <person name="Johannesson H."/>
        </authorList>
    </citation>
    <scope>NUCLEOTIDE SEQUENCE</scope>
    <source>
        <strain evidence="2">CBS 232.78</strain>
    </source>
</reference>
<feature type="compositionally biased region" description="Polar residues" evidence="1">
    <location>
        <begin position="1"/>
        <end position="18"/>
    </location>
</feature>
<name>A0AAE0KEN0_9PEZI</name>
<dbReference type="Proteomes" id="UP001285441">
    <property type="component" value="Unassembled WGS sequence"/>
</dbReference>
<organism evidence="2 3">
    <name type="scientific">Podospora didyma</name>
    <dbReference type="NCBI Taxonomy" id="330526"/>
    <lineage>
        <taxon>Eukaryota</taxon>
        <taxon>Fungi</taxon>
        <taxon>Dikarya</taxon>
        <taxon>Ascomycota</taxon>
        <taxon>Pezizomycotina</taxon>
        <taxon>Sordariomycetes</taxon>
        <taxon>Sordariomycetidae</taxon>
        <taxon>Sordariales</taxon>
        <taxon>Podosporaceae</taxon>
        <taxon>Podospora</taxon>
    </lineage>
</organism>
<keyword evidence="3" id="KW-1185">Reference proteome</keyword>
<proteinExistence type="predicted"/>
<dbReference type="EMBL" id="JAULSW010000007">
    <property type="protein sequence ID" value="KAK3374767.1"/>
    <property type="molecule type" value="Genomic_DNA"/>
</dbReference>
<evidence type="ECO:0000256" key="1">
    <source>
        <dbReference type="SAM" id="MobiDB-lite"/>
    </source>
</evidence>